<dbReference type="OrthoDB" id="5521406at2"/>
<dbReference type="EMBL" id="SUMC01000112">
    <property type="protein sequence ID" value="TJZ99268.1"/>
    <property type="molecule type" value="Genomic_DNA"/>
</dbReference>
<dbReference type="Pfam" id="PF15586">
    <property type="entry name" value="Imm8"/>
    <property type="match status" value="1"/>
</dbReference>
<dbReference type="RefSeq" id="WP_136730058.1">
    <property type="nucleotide sequence ID" value="NZ_SUMC01000112.1"/>
</dbReference>
<sequence>MRAQIRHLLTPDIDPTTFAPEDPERFMFVVQLLAGPCDGEGEESFQFIVCTPGWLQDRVSREGPMPGVYHVIVGSFDWPALETFFQRLVSQCAGADWNEVATKLSRHGLYEFADWTP</sequence>
<evidence type="ECO:0000313" key="1">
    <source>
        <dbReference type="EMBL" id="TJZ99268.1"/>
    </source>
</evidence>
<proteinExistence type="predicted"/>
<keyword evidence="2" id="KW-1185">Reference proteome</keyword>
<gene>
    <name evidence="1" type="ORF">FCI23_46420</name>
</gene>
<accession>A0A4V6WIZ2</accession>
<organism evidence="1 2">
    <name type="scientific">Actinacidiphila oryziradicis</name>
    <dbReference type="NCBI Taxonomy" id="2571141"/>
    <lineage>
        <taxon>Bacteria</taxon>
        <taxon>Bacillati</taxon>
        <taxon>Actinomycetota</taxon>
        <taxon>Actinomycetes</taxon>
        <taxon>Kitasatosporales</taxon>
        <taxon>Streptomycetaceae</taxon>
        <taxon>Actinacidiphila</taxon>
    </lineage>
</organism>
<reference evidence="1 2" key="1">
    <citation type="submission" date="2019-04" db="EMBL/GenBank/DDBJ databases">
        <title>Streptomyces oryziradicis sp. nov., a novel actinomycete isolated from rhizosphere soil of rice (Oryza sativa L.).</title>
        <authorList>
            <person name="Li C."/>
        </authorList>
    </citation>
    <scope>NUCLEOTIDE SEQUENCE [LARGE SCALE GENOMIC DNA]</scope>
    <source>
        <strain evidence="1 2">NEAU-C40</strain>
    </source>
</reference>
<evidence type="ECO:0000313" key="2">
    <source>
        <dbReference type="Proteomes" id="UP000305778"/>
    </source>
</evidence>
<protein>
    <submittedName>
        <fullName evidence="1">Uncharacterized protein</fullName>
    </submittedName>
</protein>
<comment type="caution">
    <text evidence="1">The sequence shown here is derived from an EMBL/GenBank/DDBJ whole genome shotgun (WGS) entry which is preliminary data.</text>
</comment>
<dbReference type="AlphaFoldDB" id="A0A4V6WIZ2"/>
<dbReference type="Proteomes" id="UP000305778">
    <property type="component" value="Unassembled WGS sequence"/>
</dbReference>
<dbReference type="InterPro" id="IPR028964">
    <property type="entry name" value="Imm8"/>
</dbReference>
<name>A0A4V6WIZ2_9ACTN</name>